<dbReference type="InterPro" id="IPR036394">
    <property type="entry name" value="Ribosomal_uL22_sf"/>
</dbReference>
<evidence type="ECO:0000256" key="2">
    <source>
        <dbReference type="ARBA" id="ARBA00022730"/>
    </source>
</evidence>
<keyword evidence="3 7" id="KW-0694">RNA-binding</keyword>
<comment type="subunit">
    <text evidence="7 9">Part of the 50S ribosomal subunit.</text>
</comment>
<reference evidence="12 13" key="1">
    <citation type="journal article" date="2016" name="Nat. Commun.">
        <title>Thousands of microbial genomes shed light on interconnected biogeochemical processes in an aquifer system.</title>
        <authorList>
            <person name="Anantharaman K."/>
            <person name="Brown C.T."/>
            <person name="Hug L.A."/>
            <person name="Sharon I."/>
            <person name="Castelle C.J."/>
            <person name="Probst A.J."/>
            <person name="Thomas B.C."/>
            <person name="Singh A."/>
            <person name="Wilkins M.J."/>
            <person name="Karaoz U."/>
            <person name="Brodie E.L."/>
            <person name="Williams K.H."/>
            <person name="Hubbard S.S."/>
            <person name="Banfield J.F."/>
        </authorList>
    </citation>
    <scope>NUCLEOTIDE SEQUENCE [LARGE SCALE GENOMIC DNA]</scope>
</reference>
<proteinExistence type="inferred from homology"/>
<dbReference type="Gene3D" id="3.90.470.10">
    <property type="entry name" value="Ribosomal protein L22/L17"/>
    <property type="match status" value="1"/>
</dbReference>
<evidence type="ECO:0000256" key="9">
    <source>
        <dbReference type="RuleBase" id="RU004006"/>
    </source>
</evidence>
<dbReference type="InterPro" id="IPR005727">
    <property type="entry name" value="Ribosomal_uL22_bac/chlpt-type"/>
</dbReference>
<gene>
    <name evidence="7" type="primary">rplV</name>
    <name evidence="12" type="ORF">A3D04_02555</name>
</gene>
<dbReference type="PANTHER" id="PTHR13501:SF8">
    <property type="entry name" value="LARGE RIBOSOMAL SUBUNIT PROTEIN UL22M"/>
    <property type="match status" value="1"/>
</dbReference>
<dbReference type="GO" id="GO:0022625">
    <property type="term" value="C:cytosolic large ribosomal subunit"/>
    <property type="evidence" value="ECO:0007669"/>
    <property type="project" value="TreeGrafter"/>
</dbReference>
<dbReference type="GO" id="GO:0003735">
    <property type="term" value="F:structural constituent of ribosome"/>
    <property type="evidence" value="ECO:0007669"/>
    <property type="project" value="InterPro"/>
</dbReference>
<dbReference type="NCBIfam" id="TIGR01044">
    <property type="entry name" value="rplV_bact"/>
    <property type="match status" value="1"/>
</dbReference>
<comment type="function">
    <text evidence="7">The globular domain of the protein is located near the polypeptide exit tunnel on the outside of the subunit, while an extended beta-hairpin is found that lines the wall of the exit tunnel in the center of the 70S ribosome.</text>
</comment>
<dbReference type="Proteomes" id="UP000177369">
    <property type="component" value="Unassembled WGS sequence"/>
</dbReference>
<dbReference type="STRING" id="1797714.A3D04_02555"/>
<feature type="region of interest" description="Disordered" evidence="11">
    <location>
        <begin position="110"/>
        <end position="139"/>
    </location>
</feature>
<dbReference type="InterPro" id="IPR001063">
    <property type="entry name" value="Ribosomal_uL22"/>
</dbReference>
<evidence type="ECO:0000256" key="7">
    <source>
        <dbReference type="HAMAP-Rule" id="MF_01331"/>
    </source>
</evidence>
<protein>
    <recommendedName>
        <fullName evidence="6 7">Large ribosomal subunit protein uL22</fullName>
    </recommendedName>
</protein>
<keyword evidence="4 7" id="KW-0689">Ribosomal protein</keyword>
<comment type="similarity">
    <text evidence="1 7 8">Belongs to the universal ribosomal protein uL22 family.</text>
</comment>
<dbReference type="GO" id="GO:0006412">
    <property type="term" value="P:translation"/>
    <property type="evidence" value="ECO:0007669"/>
    <property type="project" value="UniProtKB-UniRule"/>
</dbReference>
<dbReference type="SUPFAM" id="SSF54843">
    <property type="entry name" value="Ribosomal protein L22"/>
    <property type="match status" value="1"/>
</dbReference>
<dbReference type="HAMAP" id="MF_01331_B">
    <property type="entry name" value="Ribosomal_uL22_B"/>
    <property type="match status" value="1"/>
</dbReference>
<evidence type="ECO:0000256" key="5">
    <source>
        <dbReference type="ARBA" id="ARBA00023274"/>
    </source>
</evidence>
<evidence type="ECO:0000256" key="8">
    <source>
        <dbReference type="RuleBase" id="RU004005"/>
    </source>
</evidence>
<evidence type="ECO:0000313" key="12">
    <source>
        <dbReference type="EMBL" id="OGD87826.1"/>
    </source>
</evidence>
<evidence type="ECO:0000256" key="11">
    <source>
        <dbReference type="SAM" id="MobiDB-lite"/>
    </source>
</evidence>
<dbReference type="GO" id="GO:0019843">
    <property type="term" value="F:rRNA binding"/>
    <property type="evidence" value="ECO:0007669"/>
    <property type="project" value="UniProtKB-UniRule"/>
</dbReference>
<organism evidence="12 13">
    <name type="scientific">Candidatus Curtissbacteria bacterium RIFCSPHIGHO2_02_FULL_40_16b</name>
    <dbReference type="NCBI Taxonomy" id="1797714"/>
    <lineage>
        <taxon>Bacteria</taxon>
        <taxon>Candidatus Curtissiibacteriota</taxon>
    </lineage>
</organism>
<evidence type="ECO:0000313" key="13">
    <source>
        <dbReference type="Proteomes" id="UP000177369"/>
    </source>
</evidence>
<sequence length="139" mass="15738">MEVRAVSRNIRVSPYKVRLVVNEIKKMQPGDAVKMLNFTQQAASKPLKKVVMSAIANAKNNNNLNENSLTFKEIQIGHGLTFKRYRPISRGRVHDIKKITSHIRVVLEGKEAESKKVEEKKEDTKKLEAKKGKENGTKG</sequence>
<dbReference type="EMBL" id="MFBD01000043">
    <property type="protein sequence ID" value="OGD87826.1"/>
    <property type="molecule type" value="Genomic_DNA"/>
</dbReference>
<dbReference type="Pfam" id="PF00237">
    <property type="entry name" value="Ribosomal_L22"/>
    <property type="match status" value="1"/>
</dbReference>
<keyword evidence="5 7" id="KW-0687">Ribonucleoprotein</keyword>
<dbReference type="AlphaFoldDB" id="A0A1F5G7H8"/>
<evidence type="ECO:0000256" key="4">
    <source>
        <dbReference type="ARBA" id="ARBA00022980"/>
    </source>
</evidence>
<evidence type="ECO:0000256" key="6">
    <source>
        <dbReference type="ARBA" id="ARBA00035207"/>
    </source>
</evidence>
<evidence type="ECO:0000256" key="3">
    <source>
        <dbReference type="ARBA" id="ARBA00022884"/>
    </source>
</evidence>
<comment type="caution">
    <text evidence="12">The sequence shown here is derived from an EMBL/GenBank/DDBJ whole genome shotgun (WGS) entry which is preliminary data.</text>
</comment>
<accession>A0A1F5G7H8</accession>
<name>A0A1F5G7H8_9BACT</name>
<evidence type="ECO:0000256" key="1">
    <source>
        <dbReference type="ARBA" id="ARBA00009451"/>
    </source>
</evidence>
<keyword evidence="2 7" id="KW-0699">rRNA-binding</keyword>
<dbReference type="PANTHER" id="PTHR13501">
    <property type="entry name" value="CHLOROPLAST 50S RIBOSOMAL PROTEIN L22-RELATED"/>
    <property type="match status" value="1"/>
</dbReference>
<comment type="function">
    <text evidence="7 10">This protein binds specifically to 23S rRNA; its binding is stimulated by other ribosomal proteins, e.g., L4, L17, and L20. It is important during the early stages of 50S assembly. It makes multiple contacts with different domains of the 23S rRNA in the assembled 50S subunit and ribosome.</text>
</comment>
<evidence type="ECO:0000256" key="10">
    <source>
        <dbReference type="RuleBase" id="RU004008"/>
    </source>
</evidence>
<dbReference type="CDD" id="cd00336">
    <property type="entry name" value="Ribosomal_L22"/>
    <property type="match status" value="1"/>
</dbReference>
<dbReference type="InterPro" id="IPR047867">
    <property type="entry name" value="Ribosomal_uL22_bac/org-type"/>
</dbReference>